<dbReference type="EMBL" id="MCFC01000031">
    <property type="protein sequence ID" value="ORY28511.1"/>
    <property type="molecule type" value="Genomic_DNA"/>
</dbReference>
<dbReference type="STRING" id="71784.A0A1Y2B117"/>
<dbReference type="Proteomes" id="UP000193986">
    <property type="component" value="Unassembled WGS sequence"/>
</dbReference>
<dbReference type="PANTHER" id="PTHR15741:SF27">
    <property type="entry name" value="TRANSCRIPTION FACTOR AP-4"/>
    <property type="match status" value="1"/>
</dbReference>
<dbReference type="InterPro" id="IPR011598">
    <property type="entry name" value="bHLH_dom"/>
</dbReference>
<dbReference type="SMART" id="SM00353">
    <property type="entry name" value="HLH"/>
    <property type="match status" value="1"/>
</dbReference>
<feature type="compositionally biased region" description="Low complexity" evidence="7">
    <location>
        <begin position="56"/>
        <end position="68"/>
    </location>
</feature>
<dbReference type="GO" id="GO:0046983">
    <property type="term" value="F:protein dimerization activity"/>
    <property type="evidence" value="ECO:0007669"/>
    <property type="project" value="InterPro"/>
</dbReference>
<keyword evidence="5" id="KW-0539">Nucleus</keyword>
<feature type="coiled-coil region" evidence="6">
    <location>
        <begin position="263"/>
        <end position="290"/>
    </location>
</feature>
<dbReference type="GO" id="GO:0000978">
    <property type="term" value="F:RNA polymerase II cis-regulatory region sequence-specific DNA binding"/>
    <property type="evidence" value="ECO:0007669"/>
    <property type="project" value="TreeGrafter"/>
</dbReference>
<feature type="domain" description="BHLH" evidence="8">
    <location>
        <begin position="209"/>
        <end position="259"/>
    </location>
</feature>
<dbReference type="SUPFAM" id="SSF47459">
    <property type="entry name" value="HLH, helix-loop-helix DNA-binding domain"/>
    <property type="match status" value="1"/>
</dbReference>
<evidence type="ECO:0000256" key="1">
    <source>
        <dbReference type="ARBA" id="ARBA00004123"/>
    </source>
</evidence>
<dbReference type="OrthoDB" id="5778525at2759"/>
<dbReference type="InterPro" id="IPR052207">
    <property type="entry name" value="Max-like/E-box_TFs"/>
</dbReference>
<accession>A0A1Y2B117</accession>
<dbReference type="AlphaFoldDB" id="A0A1Y2B117"/>
<evidence type="ECO:0000256" key="3">
    <source>
        <dbReference type="ARBA" id="ARBA00023125"/>
    </source>
</evidence>
<name>A0A1Y2B117_9TREE</name>
<dbReference type="InParanoid" id="A0A1Y2B117"/>
<dbReference type="Pfam" id="PF00010">
    <property type="entry name" value="HLH"/>
    <property type="match status" value="1"/>
</dbReference>
<keyword evidence="4" id="KW-0804">Transcription</keyword>
<protein>
    <recommendedName>
        <fullName evidence="8">BHLH domain-containing protein</fullName>
    </recommendedName>
</protein>
<evidence type="ECO:0000313" key="9">
    <source>
        <dbReference type="EMBL" id="ORY28511.1"/>
    </source>
</evidence>
<comment type="caution">
    <text evidence="9">The sequence shown here is derived from an EMBL/GenBank/DDBJ whole genome shotgun (WGS) entry which is preliminary data.</text>
</comment>
<evidence type="ECO:0000256" key="5">
    <source>
        <dbReference type="ARBA" id="ARBA00023242"/>
    </source>
</evidence>
<feature type="region of interest" description="Disordered" evidence="7">
    <location>
        <begin position="137"/>
        <end position="193"/>
    </location>
</feature>
<evidence type="ECO:0000256" key="4">
    <source>
        <dbReference type="ARBA" id="ARBA00023163"/>
    </source>
</evidence>
<keyword evidence="3" id="KW-0238">DNA-binding</keyword>
<dbReference type="InterPro" id="IPR036638">
    <property type="entry name" value="HLH_DNA-bd_sf"/>
</dbReference>
<feature type="compositionally biased region" description="Low complexity" evidence="7">
    <location>
        <begin position="23"/>
        <end position="33"/>
    </location>
</feature>
<evidence type="ECO:0000313" key="10">
    <source>
        <dbReference type="Proteomes" id="UP000193986"/>
    </source>
</evidence>
<keyword evidence="2" id="KW-0805">Transcription regulation</keyword>
<gene>
    <name evidence="9" type="ORF">BCR39DRAFT_559530</name>
</gene>
<feature type="region of interest" description="Disordered" evidence="7">
    <location>
        <begin position="23"/>
        <end position="74"/>
    </location>
</feature>
<reference evidence="9 10" key="1">
    <citation type="submission" date="2016-07" db="EMBL/GenBank/DDBJ databases">
        <title>Pervasive Adenine N6-methylation of Active Genes in Fungi.</title>
        <authorList>
            <consortium name="DOE Joint Genome Institute"/>
            <person name="Mondo S.J."/>
            <person name="Dannebaum R.O."/>
            <person name="Kuo R.C."/>
            <person name="Labutti K."/>
            <person name="Haridas S."/>
            <person name="Kuo A."/>
            <person name="Salamov A."/>
            <person name="Ahrendt S.R."/>
            <person name="Lipzen A."/>
            <person name="Sullivan W."/>
            <person name="Andreopoulos W.B."/>
            <person name="Clum A."/>
            <person name="Lindquist E."/>
            <person name="Daum C."/>
            <person name="Ramamoorthy G.K."/>
            <person name="Gryganskyi A."/>
            <person name="Culley D."/>
            <person name="Magnuson J.K."/>
            <person name="James T.Y."/>
            <person name="O'Malley M.A."/>
            <person name="Stajich J.E."/>
            <person name="Spatafora J.W."/>
            <person name="Visel A."/>
            <person name="Grigoriev I.V."/>
        </authorList>
    </citation>
    <scope>NUCLEOTIDE SEQUENCE [LARGE SCALE GENOMIC DNA]</scope>
    <source>
        <strain evidence="9 10">68-887.2</strain>
    </source>
</reference>
<evidence type="ECO:0000256" key="6">
    <source>
        <dbReference type="SAM" id="Coils"/>
    </source>
</evidence>
<proteinExistence type="predicted"/>
<dbReference type="GO" id="GO:0005634">
    <property type="term" value="C:nucleus"/>
    <property type="evidence" value="ECO:0007669"/>
    <property type="project" value="UniProtKB-SubCell"/>
</dbReference>
<organism evidence="9 10">
    <name type="scientific">Naematelia encephala</name>
    <dbReference type="NCBI Taxonomy" id="71784"/>
    <lineage>
        <taxon>Eukaryota</taxon>
        <taxon>Fungi</taxon>
        <taxon>Dikarya</taxon>
        <taxon>Basidiomycota</taxon>
        <taxon>Agaricomycotina</taxon>
        <taxon>Tremellomycetes</taxon>
        <taxon>Tremellales</taxon>
        <taxon>Naemateliaceae</taxon>
        <taxon>Naematelia</taxon>
    </lineage>
</organism>
<dbReference type="GO" id="GO:0000981">
    <property type="term" value="F:DNA-binding transcription factor activity, RNA polymerase II-specific"/>
    <property type="evidence" value="ECO:0007669"/>
    <property type="project" value="TreeGrafter"/>
</dbReference>
<evidence type="ECO:0000259" key="8">
    <source>
        <dbReference type="PROSITE" id="PS50888"/>
    </source>
</evidence>
<dbReference type="PANTHER" id="PTHR15741">
    <property type="entry name" value="BASIC HELIX-LOOP-HELIX ZIP TRANSCRIPTION FACTOR"/>
    <property type="match status" value="1"/>
</dbReference>
<dbReference type="Gene3D" id="4.10.280.10">
    <property type="entry name" value="Helix-loop-helix DNA-binding domain"/>
    <property type="match status" value="1"/>
</dbReference>
<keyword evidence="10" id="KW-1185">Reference proteome</keyword>
<sequence>MHDIAGPYNSYAGYAQPVDHTSHSPSHYYHPYSRGGHTSPRFLQQAQPISPPLSASPPGSLRLPSGVLTSPPTSISPNMVSPVSALDSGFSSDVSPMGHWAYHQPIGTPLTSVTALSGLSPQMSPGLAMVQGYFPQQTSPKGAVTRTRVTRPRAAKTQTSSRTIKKERRSSDDGLSDDEGQNNSGGGGLGFTPAIRESDGLIIFDRPEAIKKARIESEQRRRDELRKGFERVKDVLPKSNQRASKSNILDRAVAHIEQIHASNNYLLAQLEQKEKELASLRAAHQDLASIMARRSDSDSNKSSPQRH</sequence>
<evidence type="ECO:0000256" key="7">
    <source>
        <dbReference type="SAM" id="MobiDB-lite"/>
    </source>
</evidence>
<evidence type="ECO:0000256" key="2">
    <source>
        <dbReference type="ARBA" id="ARBA00023015"/>
    </source>
</evidence>
<keyword evidence="6" id="KW-0175">Coiled coil</keyword>
<comment type="subcellular location">
    <subcellularLocation>
        <location evidence="1">Nucleus</location>
    </subcellularLocation>
</comment>
<dbReference type="PROSITE" id="PS50888">
    <property type="entry name" value="BHLH"/>
    <property type="match status" value="1"/>
</dbReference>